<evidence type="ECO:0000313" key="12">
    <source>
        <dbReference type="EMBL" id="KYQ47269.1"/>
    </source>
</evidence>
<keyword evidence="8" id="KW-0548">Nucleotidyltransferase</keyword>
<keyword evidence="5" id="KW-0460">Magnesium</keyword>
<dbReference type="GO" id="GO:0003887">
    <property type="term" value="F:DNA-directed DNA polymerase activity"/>
    <property type="evidence" value="ECO:0007669"/>
    <property type="project" value="UniProtKB-KW"/>
</dbReference>
<evidence type="ECO:0000256" key="6">
    <source>
        <dbReference type="ARBA" id="ARBA00022908"/>
    </source>
</evidence>
<keyword evidence="2" id="KW-0479">Metal-binding</keyword>
<name>A0A151WHE0_9HYME</name>
<keyword evidence="8" id="KW-0808">Transferase</keyword>
<keyword evidence="13" id="KW-1185">Reference proteome</keyword>
<accession>A0A151WHE0</accession>
<evidence type="ECO:0000259" key="11">
    <source>
        <dbReference type="Pfam" id="PF25597"/>
    </source>
</evidence>
<sequence>MLTAANLSLTLWAEAAKTATHIKNRIPLKRFNGKTPIETWTEKQPDVSYFRIFSSKAYMLINKQFGTKFEKKSKEMILVDYESKSTKGQKAYRLWERDTRKIITVRYVEIVENMPKSTAIIIEHEDSNSPVQDETEEEEMFQDAE</sequence>
<evidence type="ECO:0000256" key="9">
    <source>
        <dbReference type="ARBA" id="ARBA00023172"/>
    </source>
</evidence>
<keyword evidence="9" id="KW-0233">DNA recombination</keyword>
<feature type="domain" description="Retroviral polymerase SH3-like" evidence="11">
    <location>
        <begin position="55"/>
        <end position="114"/>
    </location>
</feature>
<keyword evidence="6" id="KW-0229">DNA integration</keyword>
<evidence type="ECO:0000256" key="5">
    <source>
        <dbReference type="ARBA" id="ARBA00022842"/>
    </source>
</evidence>
<dbReference type="InterPro" id="IPR057670">
    <property type="entry name" value="SH3_retrovirus"/>
</dbReference>
<evidence type="ECO:0000256" key="2">
    <source>
        <dbReference type="ARBA" id="ARBA00022723"/>
    </source>
</evidence>
<gene>
    <name evidence="12" type="ORF">ALC60_13717</name>
</gene>
<dbReference type="EMBL" id="KQ983119">
    <property type="protein sequence ID" value="KYQ47269.1"/>
    <property type="molecule type" value="Genomic_DNA"/>
</dbReference>
<organism evidence="12 13">
    <name type="scientific">Mycetomoellerius zeteki</name>
    <dbReference type="NCBI Taxonomy" id="64791"/>
    <lineage>
        <taxon>Eukaryota</taxon>
        <taxon>Metazoa</taxon>
        <taxon>Ecdysozoa</taxon>
        <taxon>Arthropoda</taxon>
        <taxon>Hexapoda</taxon>
        <taxon>Insecta</taxon>
        <taxon>Pterygota</taxon>
        <taxon>Neoptera</taxon>
        <taxon>Endopterygota</taxon>
        <taxon>Hymenoptera</taxon>
        <taxon>Apocrita</taxon>
        <taxon>Aculeata</taxon>
        <taxon>Formicoidea</taxon>
        <taxon>Formicidae</taxon>
        <taxon>Myrmicinae</taxon>
        <taxon>Mycetomoellerius</taxon>
    </lineage>
</organism>
<keyword evidence="3" id="KW-0255">Endonuclease</keyword>
<evidence type="ECO:0000256" key="3">
    <source>
        <dbReference type="ARBA" id="ARBA00022759"/>
    </source>
</evidence>
<dbReference type="AlphaFoldDB" id="A0A151WHE0"/>
<evidence type="ECO:0000256" key="10">
    <source>
        <dbReference type="SAM" id="MobiDB-lite"/>
    </source>
</evidence>
<evidence type="ECO:0000256" key="4">
    <source>
        <dbReference type="ARBA" id="ARBA00022801"/>
    </source>
</evidence>
<proteinExistence type="predicted"/>
<dbReference type="STRING" id="64791.A0A151WHE0"/>
<keyword evidence="7" id="KW-0695">RNA-directed DNA polymerase</keyword>
<reference evidence="12 13" key="1">
    <citation type="submission" date="2015-09" db="EMBL/GenBank/DDBJ databases">
        <title>Trachymyrmex zeteki WGS genome.</title>
        <authorList>
            <person name="Nygaard S."/>
            <person name="Hu H."/>
            <person name="Boomsma J."/>
            <person name="Zhang G."/>
        </authorList>
    </citation>
    <scope>NUCLEOTIDE SEQUENCE [LARGE SCALE GENOMIC DNA]</scope>
    <source>
        <strain evidence="12">Tzet28-1</strain>
        <tissue evidence="12">Whole body</tissue>
    </source>
</reference>
<dbReference type="GO" id="GO:0015074">
    <property type="term" value="P:DNA integration"/>
    <property type="evidence" value="ECO:0007669"/>
    <property type="project" value="UniProtKB-KW"/>
</dbReference>
<dbReference type="PANTHER" id="PTHR42648:SF11">
    <property type="entry name" value="TRANSPOSON TY4-P GAG-POL POLYPROTEIN"/>
    <property type="match status" value="1"/>
</dbReference>
<protein>
    <submittedName>
        <fullName evidence="12">Copia protein</fullName>
    </submittedName>
</protein>
<dbReference type="Pfam" id="PF25597">
    <property type="entry name" value="SH3_retrovirus"/>
    <property type="match status" value="1"/>
</dbReference>
<dbReference type="GO" id="GO:0003964">
    <property type="term" value="F:RNA-directed DNA polymerase activity"/>
    <property type="evidence" value="ECO:0007669"/>
    <property type="project" value="UniProtKB-KW"/>
</dbReference>
<dbReference type="GO" id="GO:0046872">
    <property type="term" value="F:metal ion binding"/>
    <property type="evidence" value="ECO:0007669"/>
    <property type="project" value="UniProtKB-KW"/>
</dbReference>
<evidence type="ECO:0000256" key="8">
    <source>
        <dbReference type="ARBA" id="ARBA00022932"/>
    </source>
</evidence>
<dbReference type="PANTHER" id="PTHR42648">
    <property type="entry name" value="TRANSPOSASE, PUTATIVE-RELATED"/>
    <property type="match status" value="1"/>
</dbReference>
<evidence type="ECO:0000313" key="13">
    <source>
        <dbReference type="Proteomes" id="UP000075809"/>
    </source>
</evidence>
<keyword evidence="8" id="KW-0239">DNA-directed DNA polymerase</keyword>
<keyword evidence="1" id="KW-0540">Nuclease</keyword>
<dbReference type="Proteomes" id="UP000075809">
    <property type="component" value="Unassembled WGS sequence"/>
</dbReference>
<keyword evidence="4" id="KW-0378">Hydrolase</keyword>
<dbReference type="GO" id="GO:0016787">
    <property type="term" value="F:hydrolase activity"/>
    <property type="evidence" value="ECO:0007669"/>
    <property type="project" value="UniProtKB-KW"/>
</dbReference>
<feature type="region of interest" description="Disordered" evidence="10">
    <location>
        <begin position="124"/>
        <end position="145"/>
    </location>
</feature>
<feature type="compositionally biased region" description="Acidic residues" evidence="10">
    <location>
        <begin position="133"/>
        <end position="145"/>
    </location>
</feature>
<dbReference type="GO" id="GO:0006310">
    <property type="term" value="P:DNA recombination"/>
    <property type="evidence" value="ECO:0007669"/>
    <property type="project" value="UniProtKB-KW"/>
</dbReference>
<dbReference type="InterPro" id="IPR039537">
    <property type="entry name" value="Retrotran_Ty1/copia-like"/>
</dbReference>
<evidence type="ECO:0000256" key="7">
    <source>
        <dbReference type="ARBA" id="ARBA00022918"/>
    </source>
</evidence>
<dbReference type="GO" id="GO:0004519">
    <property type="term" value="F:endonuclease activity"/>
    <property type="evidence" value="ECO:0007669"/>
    <property type="project" value="UniProtKB-KW"/>
</dbReference>
<evidence type="ECO:0000256" key="1">
    <source>
        <dbReference type="ARBA" id="ARBA00022722"/>
    </source>
</evidence>